<dbReference type="InterPro" id="IPR055999">
    <property type="entry name" value="DUF7577"/>
</dbReference>
<organism evidence="2 3">
    <name type="scientific">Halostagnicola kamekurae</name>
    <dbReference type="NCBI Taxonomy" id="619731"/>
    <lineage>
        <taxon>Archaea</taxon>
        <taxon>Methanobacteriati</taxon>
        <taxon>Methanobacteriota</taxon>
        <taxon>Stenosarchaea group</taxon>
        <taxon>Halobacteria</taxon>
        <taxon>Halobacteriales</taxon>
        <taxon>Natrialbaceae</taxon>
        <taxon>Halostagnicola</taxon>
    </lineage>
</organism>
<dbReference type="EMBL" id="FOZS01000002">
    <property type="protein sequence ID" value="SFS71152.1"/>
    <property type="molecule type" value="Genomic_DNA"/>
</dbReference>
<dbReference type="AlphaFoldDB" id="A0A1I6S2I5"/>
<keyword evidence="3" id="KW-1185">Reference proteome</keyword>
<name>A0A1I6S2I5_9EURY</name>
<evidence type="ECO:0000313" key="3">
    <source>
        <dbReference type="Proteomes" id="UP000199199"/>
    </source>
</evidence>
<dbReference type="Proteomes" id="UP000199199">
    <property type="component" value="Unassembled WGS sequence"/>
</dbReference>
<feature type="domain" description="DUF7577" evidence="1">
    <location>
        <begin position="17"/>
        <end position="40"/>
    </location>
</feature>
<evidence type="ECO:0000313" key="2">
    <source>
        <dbReference type="EMBL" id="SFS71152.1"/>
    </source>
</evidence>
<dbReference type="Pfam" id="PF24463">
    <property type="entry name" value="DUF7577"/>
    <property type="match status" value="1"/>
</dbReference>
<proteinExistence type="predicted"/>
<dbReference type="RefSeq" id="WP_175507165.1">
    <property type="nucleotide sequence ID" value="NZ_FOZS01000002.1"/>
</dbReference>
<protein>
    <recommendedName>
        <fullName evidence="1">DUF7577 domain-containing protein</fullName>
    </recommendedName>
</protein>
<gene>
    <name evidence="2" type="ORF">SAMN04488556_2386</name>
</gene>
<evidence type="ECO:0000259" key="1">
    <source>
        <dbReference type="Pfam" id="PF24463"/>
    </source>
</evidence>
<accession>A0A1I6S2I5</accession>
<sequence length="51" mass="5679">MTSEPTESMRTAERPASCPYCGTTNDFVFTYCRDCLGELPSGPRRDTALDE</sequence>
<dbReference type="OrthoDB" id="206129at2157"/>
<reference evidence="3" key="1">
    <citation type="submission" date="2016-10" db="EMBL/GenBank/DDBJ databases">
        <authorList>
            <person name="Varghese N."/>
            <person name="Submissions S."/>
        </authorList>
    </citation>
    <scope>NUCLEOTIDE SEQUENCE [LARGE SCALE GENOMIC DNA]</scope>
    <source>
        <strain evidence="3">DSM 22427</strain>
    </source>
</reference>